<reference evidence="1" key="2">
    <citation type="journal article" date="2022" name="New Phytol.">
        <title>Evolutionary transition to the ectomycorrhizal habit in the genomes of a hyperdiverse lineage of mushroom-forming fungi.</title>
        <authorList>
            <person name="Looney B."/>
            <person name="Miyauchi S."/>
            <person name="Morin E."/>
            <person name="Drula E."/>
            <person name="Courty P.E."/>
            <person name="Kohler A."/>
            <person name="Kuo A."/>
            <person name="LaButti K."/>
            <person name="Pangilinan J."/>
            <person name="Lipzen A."/>
            <person name="Riley R."/>
            <person name="Andreopoulos W."/>
            <person name="He G."/>
            <person name="Johnson J."/>
            <person name="Nolan M."/>
            <person name="Tritt A."/>
            <person name="Barry K.W."/>
            <person name="Grigoriev I.V."/>
            <person name="Nagy L.G."/>
            <person name="Hibbett D."/>
            <person name="Henrissat B."/>
            <person name="Matheny P.B."/>
            <person name="Labbe J."/>
            <person name="Martin F.M."/>
        </authorList>
    </citation>
    <scope>NUCLEOTIDE SEQUENCE</scope>
    <source>
        <strain evidence="1">FP105234-sp</strain>
    </source>
</reference>
<reference evidence="1" key="1">
    <citation type="submission" date="2021-02" db="EMBL/GenBank/DDBJ databases">
        <authorList>
            <consortium name="DOE Joint Genome Institute"/>
            <person name="Ahrendt S."/>
            <person name="Looney B.P."/>
            <person name="Miyauchi S."/>
            <person name="Morin E."/>
            <person name="Drula E."/>
            <person name="Courty P.E."/>
            <person name="Chicoki N."/>
            <person name="Fauchery L."/>
            <person name="Kohler A."/>
            <person name="Kuo A."/>
            <person name="Labutti K."/>
            <person name="Pangilinan J."/>
            <person name="Lipzen A."/>
            <person name="Riley R."/>
            <person name="Andreopoulos W."/>
            <person name="He G."/>
            <person name="Johnson J."/>
            <person name="Barry K.W."/>
            <person name="Grigoriev I.V."/>
            <person name="Nagy L."/>
            <person name="Hibbett D."/>
            <person name="Henrissat B."/>
            <person name="Matheny P.B."/>
            <person name="Labbe J."/>
            <person name="Martin F."/>
        </authorList>
    </citation>
    <scope>NUCLEOTIDE SEQUENCE</scope>
    <source>
        <strain evidence="1">FP105234-sp</strain>
    </source>
</reference>
<proteinExistence type="predicted"/>
<sequence>MEEPLWRQLKLALEPLYKDDDGRPIPAVADILQDGGYVYEPNHGPGAHLEENIRRILHERGADFFEQDEEERRQRVPAHESKDDVDVADAEDVGEPSAAKPMTQDELFKMRTDIMPQLNIALGEMNLAKDVLSLFISSTAHEPSAPSSQAIVTSSSSALPPNVLTASSVSKTQPIPSVQAFDAQLIAGGKDEALRKASALFKAAAESAERGRQLGDRYWTDALKIRRRNWALIPSPLPRGAPTGRGADRTAKDFLVSFGLTESSAVFRRRALAHLATFGAESEPITFPQRQKTILCVSLKTTDSSGVVALASNRLTSDAEDAEPLNSLLKASQREVIEQEIFASLIHDAGNMATTSARVSERLVVVEAAAGVNVMFELVDSGSVAPQPPGSKPALQAKCDLIYHLLHVLLLRVHAYTKSKRLGDEASTHTDGQQAAPQSRAILHPVIDLLQYEVFCDRIKSEMQKIVAALRQAGVATIFRFDTVGENGSDIVKLLSSGGLERIGGDAVIRIDNSRTLRFTFYAPSLLTAHLSQATLPISSVPQLIQLLYDETEQCLLQGICDVGAGLSETRNGTWFVDLLMGRSVGKWEGCVVCVTSGASFCIIHGHDPTGPSGFPTTKAQPFDASHLDCTDRTDRRRA</sequence>
<name>A0ACB8SAM0_9AGAM</name>
<evidence type="ECO:0000313" key="2">
    <source>
        <dbReference type="Proteomes" id="UP000814033"/>
    </source>
</evidence>
<evidence type="ECO:0000313" key="1">
    <source>
        <dbReference type="EMBL" id="KAI0053554.1"/>
    </source>
</evidence>
<dbReference type="Proteomes" id="UP000814033">
    <property type="component" value="Unassembled WGS sequence"/>
</dbReference>
<accession>A0ACB8SAM0</accession>
<keyword evidence="2" id="KW-1185">Reference proteome</keyword>
<comment type="caution">
    <text evidence="1">The sequence shown here is derived from an EMBL/GenBank/DDBJ whole genome shotgun (WGS) entry which is preliminary data.</text>
</comment>
<gene>
    <name evidence="1" type="ORF">FA95DRAFT_1481195</name>
</gene>
<organism evidence="1 2">
    <name type="scientific">Auriscalpium vulgare</name>
    <dbReference type="NCBI Taxonomy" id="40419"/>
    <lineage>
        <taxon>Eukaryota</taxon>
        <taxon>Fungi</taxon>
        <taxon>Dikarya</taxon>
        <taxon>Basidiomycota</taxon>
        <taxon>Agaricomycotina</taxon>
        <taxon>Agaricomycetes</taxon>
        <taxon>Russulales</taxon>
        <taxon>Auriscalpiaceae</taxon>
        <taxon>Auriscalpium</taxon>
    </lineage>
</organism>
<protein>
    <submittedName>
        <fullName evidence="1">Uncharacterized protein</fullName>
    </submittedName>
</protein>
<dbReference type="EMBL" id="MU275839">
    <property type="protein sequence ID" value="KAI0053554.1"/>
    <property type="molecule type" value="Genomic_DNA"/>
</dbReference>